<comment type="caution">
    <text evidence="1">The sequence shown here is derived from an EMBL/GenBank/DDBJ whole genome shotgun (WGS) entry which is preliminary data.</text>
</comment>
<sequence length="113" mass="12870">MAEISNTFSINSIDTSIQKSSGKPKSIVWETHIKQRNQISKGHWSATCNYCNEYWYKGSLTALENHLELLKTLCLAYEPPSRDVLSGRYLAQETAFVNQAMIKQLNESKNLTI</sequence>
<evidence type="ECO:0000313" key="1">
    <source>
        <dbReference type="EMBL" id="CAG8850395.1"/>
    </source>
</evidence>
<gene>
    <name evidence="1" type="ORF">GMARGA_LOCUS40190</name>
</gene>
<evidence type="ECO:0000313" key="2">
    <source>
        <dbReference type="Proteomes" id="UP000789901"/>
    </source>
</evidence>
<organism evidence="1 2">
    <name type="scientific">Gigaspora margarita</name>
    <dbReference type="NCBI Taxonomy" id="4874"/>
    <lineage>
        <taxon>Eukaryota</taxon>
        <taxon>Fungi</taxon>
        <taxon>Fungi incertae sedis</taxon>
        <taxon>Mucoromycota</taxon>
        <taxon>Glomeromycotina</taxon>
        <taxon>Glomeromycetes</taxon>
        <taxon>Diversisporales</taxon>
        <taxon>Gigasporaceae</taxon>
        <taxon>Gigaspora</taxon>
    </lineage>
</organism>
<keyword evidence="2" id="KW-1185">Reference proteome</keyword>
<proteinExistence type="predicted"/>
<feature type="non-terminal residue" evidence="1">
    <location>
        <position position="113"/>
    </location>
</feature>
<protein>
    <submittedName>
        <fullName evidence="1">20324_t:CDS:1</fullName>
    </submittedName>
</protein>
<name>A0ABN7XBC2_GIGMA</name>
<dbReference type="EMBL" id="CAJVQB010100898">
    <property type="protein sequence ID" value="CAG8850395.1"/>
    <property type="molecule type" value="Genomic_DNA"/>
</dbReference>
<dbReference type="Proteomes" id="UP000789901">
    <property type="component" value="Unassembled WGS sequence"/>
</dbReference>
<accession>A0ABN7XBC2</accession>
<reference evidence="1 2" key="1">
    <citation type="submission" date="2021-06" db="EMBL/GenBank/DDBJ databases">
        <authorList>
            <person name="Kallberg Y."/>
            <person name="Tangrot J."/>
            <person name="Rosling A."/>
        </authorList>
    </citation>
    <scope>NUCLEOTIDE SEQUENCE [LARGE SCALE GENOMIC DNA]</scope>
    <source>
        <strain evidence="1 2">120-4 pot B 10/14</strain>
    </source>
</reference>